<feature type="domain" description="Major facilitator superfamily (MFS) profile" evidence="5">
    <location>
        <begin position="34"/>
        <end position="419"/>
    </location>
</feature>
<dbReference type="EMBL" id="ML742031">
    <property type="protein sequence ID" value="KAE8154225.1"/>
    <property type="molecule type" value="Genomic_DNA"/>
</dbReference>
<feature type="transmembrane region" description="Helical" evidence="4">
    <location>
        <begin position="359"/>
        <end position="377"/>
    </location>
</feature>
<feature type="transmembrane region" description="Helical" evidence="4">
    <location>
        <begin position="159"/>
        <end position="179"/>
    </location>
</feature>
<feature type="transmembrane region" description="Helical" evidence="4">
    <location>
        <begin position="268"/>
        <end position="285"/>
    </location>
</feature>
<dbReference type="InterPro" id="IPR020846">
    <property type="entry name" value="MFS_dom"/>
</dbReference>
<organism evidence="6 7">
    <name type="scientific">Aspergillus avenaceus</name>
    <dbReference type="NCBI Taxonomy" id="36643"/>
    <lineage>
        <taxon>Eukaryota</taxon>
        <taxon>Fungi</taxon>
        <taxon>Dikarya</taxon>
        <taxon>Ascomycota</taxon>
        <taxon>Pezizomycotina</taxon>
        <taxon>Eurotiomycetes</taxon>
        <taxon>Eurotiomycetidae</taxon>
        <taxon>Eurotiales</taxon>
        <taxon>Aspergillaceae</taxon>
        <taxon>Aspergillus</taxon>
        <taxon>Aspergillus subgen. Circumdati</taxon>
    </lineage>
</organism>
<evidence type="ECO:0000313" key="6">
    <source>
        <dbReference type="EMBL" id="KAE8154225.1"/>
    </source>
</evidence>
<evidence type="ECO:0000313" key="7">
    <source>
        <dbReference type="Proteomes" id="UP000325780"/>
    </source>
</evidence>
<feature type="region of interest" description="Disordered" evidence="3">
    <location>
        <begin position="1"/>
        <end position="22"/>
    </location>
</feature>
<evidence type="ECO:0000256" key="4">
    <source>
        <dbReference type="SAM" id="Phobius"/>
    </source>
</evidence>
<sequence>MQSKPTTYNTTLPLSEPEPVEDPDYPDGGWQAWSVVVGSWCALLPTFGVMNITGILEAWLSKHQLQEYSEASVSWIFSIWYFLFYIGGVQVGPIYDTHGAKYTLLPGCIGFSVSMMMLSISHEYYQFILGYSILGGLSASAILTPALGTINHWFLRRRGLATGIASTAGGLGGIMFTSIFGKLLDQVGFPWAVRCLGFIFLACFVPAVLLLKTRLAPVKGSSVIDLQALMEVDFVLTALAISLAELALMVVITYLPLYATAHGVTKSLSYHLMTIFSACSIPGRIIPGFMSDHVGTFNTMVLCSCICTILILGLWLNADSQTAIICFTAFFGFWAGPAISLSPVCVARISKTEEYGVRYGTATLVMGLGLLVGIPVAGEILKAGGFGGLIGFGGGVYGASVLLFGLSRGVAGGWGWVSF</sequence>
<keyword evidence="4" id="KW-1133">Transmembrane helix</keyword>
<feature type="transmembrane region" description="Helical" evidence="4">
    <location>
        <begin position="191"/>
        <end position="211"/>
    </location>
</feature>
<dbReference type="Gene3D" id="1.20.1250.20">
    <property type="entry name" value="MFS general substrate transporter like domains"/>
    <property type="match status" value="2"/>
</dbReference>
<feature type="transmembrane region" description="Helical" evidence="4">
    <location>
        <begin position="32"/>
        <end position="60"/>
    </location>
</feature>
<dbReference type="GO" id="GO:0022857">
    <property type="term" value="F:transmembrane transporter activity"/>
    <property type="evidence" value="ECO:0007669"/>
    <property type="project" value="InterPro"/>
</dbReference>
<feature type="transmembrane region" description="Helical" evidence="4">
    <location>
        <begin position="124"/>
        <end position="147"/>
    </location>
</feature>
<dbReference type="AlphaFoldDB" id="A0A5N6U6F9"/>
<dbReference type="PANTHER" id="PTHR11360:SF240">
    <property type="entry name" value="MONOCARBOXYLATE TRANSPORTER (EUROFUNG)-RELATED"/>
    <property type="match status" value="1"/>
</dbReference>
<feature type="compositionally biased region" description="Polar residues" evidence="3">
    <location>
        <begin position="1"/>
        <end position="13"/>
    </location>
</feature>
<dbReference type="SUPFAM" id="SSF103473">
    <property type="entry name" value="MFS general substrate transporter"/>
    <property type="match status" value="1"/>
</dbReference>
<evidence type="ECO:0000256" key="1">
    <source>
        <dbReference type="ARBA" id="ARBA00004141"/>
    </source>
</evidence>
<feature type="transmembrane region" description="Helical" evidence="4">
    <location>
        <begin position="383"/>
        <end position="406"/>
    </location>
</feature>
<dbReference type="PROSITE" id="PS50850">
    <property type="entry name" value="MFS"/>
    <property type="match status" value="1"/>
</dbReference>
<proteinExistence type="inferred from homology"/>
<dbReference type="Proteomes" id="UP000325780">
    <property type="component" value="Unassembled WGS sequence"/>
</dbReference>
<keyword evidence="4" id="KW-0812">Transmembrane</keyword>
<feature type="transmembrane region" description="Helical" evidence="4">
    <location>
        <begin position="232"/>
        <end position="256"/>
    </location>
</feature>
<reference evidence="6 7" key="1">
    <citation type="submission" date="2019-04" db="EMBL/GenBank/DDBJ databases">
        <title>Friends and foes A comparative genomics study of 23 Aspergillus species from section Flavi.</title>
        <authorList>
            <consortium name="DOE Joint Genome Institute"/>
            <person name="Kjaerbolling I."/>
            <person name="Vesth T."/>
            <person name="Frisvad J.C."/>
            <person name="Nybo J.L."/>
            <person name="Theobald S."/>
            <person name="Kildgaard S."/>
            <person name="Isbrandt T."/>
            <person name="Kuo A."/>
            <person name="Sato A."/>
            <person name="Lyhne E.K."/>
            <person name="Kogle M.E."/>
            <person name="Wiebenga A."/>
            <person name="Kun R.S."/>
            <person name="Lubbers R.J."/>
            <person name="Makela M.R."/>
            <person name="Barry K."/>
            <person name="Chovatia M."/>
            <person name="Clum A."/>
            <person name="Daum C."/>
            <person name="Haridas S."/>
            <person name="He G."/>
            <person name="LaButti K."/>
            <person name="Lipzen A."/>
            <person name="Mondo S."/>
            <person name="Riley R."/>
            <person name="Salamov A."/>
            <person name="Simmons B.A."/>
            <person name="Magnuson J.K."/>
            <person name="Henrissat B."/>
            <person name="Mortensen U.H."/>
            <person name="Larsen T.O."/>
            <person name="Devries R.P."/>
            <person name="Grigoriev I.V."/>
            <person name="Machida M."/>
            <person name="Baker S.E."/>
            <person name="Andersen M.R."/>
        </authorList>
    </citation>
    <scope>NUCLEOTIDE SEQUENCE [LARGE SCALE GENOMIC DNA]</scope>
    <source>
        <strain evidence="6 7">IBT 18842</strain>
    </source>
</reference>
<dbReference type="GO" id="GO:0016020">
    <property type="term" value="C:membrane"/>
    <property type="evidence" value="ECO:0007669"/>
    <property type="project" value="UniProtKB-SubCell"/>
</dbReference>
<accession>A0A5N6U6F9</accession>
<feature type="transmembrane region" description="Helical" evidence="4">
    <location>
        <begin position="72"/>
        <end position="95"/>
    </location>
</feature>
<protein>
    <submittedName>
        <fullName evidence="6">Monocarboxylate permease</fullName>
    </submittedName>
</protein>
<dbReference type="InterPro" id="IPR050327">
    <property type="entry name" value="Proton-linked_MCT"/>
</dbReference>
<dbReference type="OrthoDB" id="410267at2759"/>
<comment type="subcellular location">
    <subcellularLocation>
        <location evidence="1">Membrane</location>
        <topology evidence="1">Multi-pass membrane protein</topology>
    </subcellularLocation>
</comment>
<feature type="transmembrane region" description="Helical" evidence="4">
    <location>
        <begin position="297"/>
        <end position="316"/>
    </location>
</feature>
<dbReference type="Pfam" id="PF07690">
    <property type="entry name" value="MFS_1"/>
    <property type="match status" value="1"/>
</dbReference>
<evidence type="ECO:0000256" key="3">
    <source>
        <dbReference type="SAM" id="MobiDB-lite"/>
    </source>
</evidence>
<comment type="similarity">
    <text evidence="2">Belongs to the major facilitator superfamily. Monocarboxylate porter (TC 2.A.1.13) family.</text>
</comment>
<gene>
    <name evidence="6" type="ORF">BDV25DRAFT_126697</name>
</gene>
<keyword evidence="4" id="KW-0472">Membrane</keyword>
<feature type="transmembrane region" description="Helical" evidence="4">
    <location>
        <begin position="322"/>
        <end position="347"/>
    </location>
</feature>
<evidence type="ECO:0000259" key="5">
    <source>
        <dbReference type="PROSITE" id="PS50850"/>
    </source>
</evidence>
<evidence type="ECO:0000256" key="2">
    <source>
        <dbReference type="ARBA" id="ARBA00006727"/>
    </source>
</evidence>
<keyword evidence="7" id="KW-1185">Reference proteome</keyword>
<dbReference type="PANTHER" id="PTHR11360">
    <property type="entry name" value="MONOCARBOXYLATE TRANSPORTER"/>
    <property type="match status" value="1"/>
</dbReference>
<name>A0A5N6U6F9_ASPAV</name>
<dbReference type="InterPro" id="IPR011701">
    <property type="entry name" value="MFS"/>
</dbReference>
<dbReference type="InterPro" id="IPR036259">
    <property type="entry name" value="MFS_trans_sf"/>
</dbReference>